<keyword evidence="1" id="KW-0732">Signal</keyword>
<dbReference type="AlphaFoldDB" id="A0A2G5VP57"/>
<feature type="chain" id="PRO_5013741164" description="DUF19 domain-containing protein" evidence="1">
    <location>
        <begin position="28"/>
        <end position="123"/>
    </location>
</feature>
<reference evidence="3" key="1">
    <citation type="submission" date="2017-10" db="EMBL/GenBank/DDBJ databases">
        <title>Rapid genome shrinkage in a self-fertile nematode reveals novel sperm competition proteins.</title>
        <authorList>
            <person name="Yin D."/>
            <person name="Schwarz E.M."/>
            <person name="Thomas C.G."/>
            <person name="Felde R.L."/>
            <person name="Korf I.F."/>
            <person name="Cutter A.D."/>
            <person name="Schartner C.M."/>
            <person name="Ralston E.J."/>
            <person name="Meyer B.J."/>
            <person name="Haag E.S."/>
        </authorList>
    </citation>
    <scope>NUCLEOTIDE SEQUENCE [LARGE SCALE GENOMIC DNA]</scope>
    <source>
        <strain evidence="3">JU1422</strain>
    </source>
</reference>
<dbReference type="EMBL" id="PDUG01000001">
    <property type="protein sequence ID" value="PIC53460.1"/>
    <property type="molecule type" value="Genomic_DNA"/>
</dbReference>
<evidence type="ECO:0008006" key="4">
    <source>
        <dbReference type="Google" id="ProtNLM"/>
    </source>
</evidence>
<protein>
    <recommendedName>
        <fullName evidence="4">DUF19 domain-containing protein</fullName>
    </recommendedName>
</protein>
<comment type="caution">
    <text evidence="2">The sequence shown here is derived from an EMBL/GenBank/DDBJ whole genome shotgun (WGS) entry which is preliminary data.</text>
</comment>
<feature type="signal peptide" evidence="1">
    <location>
        <begin position="1"/>
        <end position="27"/>
    </location>
</feature>
<evidence type="ECO:0000313" key="3">
    <source>
        <dbReference type="Proteomes" id="UP000230233"/>
    </source>
</evidence>
<sequence>MEHSKHPFIIMKFQFLILLALVGFGASQHLKVFAEANDCFEASFRNVTSTGGFNDQAILKAKEMLFETDRCDAPDECFPEFKETMIKSSIPDGLELVKHLEEAFGPCFEILNVLARTTTAVPV</sequence>
<evidence type="ECO:0000313" key="2">
    <source>
        <dbReference type="EMBL" id="PIC53460.1"/>
    </source>
</evidence>
<keyword evidence="3" id="KW-1185">Reference proteome</keyword>
<proteinExistence type="predicted"/>
<name>A0A2G5VP57_9PELO</name>
<dbReference type="Proteomes" id="UP000230233">
    <property type="component" value="Chromosome I"/>
</dbReference>
<evidence type="ECO:0000256" key="1">
    <source>
        <dbReference type="SAM" id="SignalP"/>
    </source>
</evidence>
<accession>A0A2G5VP57</accession>
<gene>
    <name evidence="2" type="primary">Cnig_chr_I.g3155</name>
    <name evidence="2" type="ORF">B9Z55_003155</name>
</gene>
<organism evidence="2 3">
    <name type="scientific">Caenorhabditis nigoni</name>
    <dbReference type="NCBI Taxonomy" id="1611254"/>
    <lineage>
        <taxon>Eukaryota</taxon>
        <taxon>Metazoa</taxon>
        <taxon>Ecdysozoa</taxon>
        <taxon>Nematoda</taxon>
        <taxon>Chromadorea</taxon>
        <taxon>Rhabditida</taxon>
        <taxon>Rhabditina</taxon>
        <taxon>Rhabditomorpha</taxon>
        <taxon>Rhabditoidea</taxon>
        <taxon>Rhabditidae</taxon>
        <taxon>Peloderinae</taxon>
        <taxon>Caenorhabditis</taxon>
    </lineage>
</organism>